<evidence type="ECO:0000313" key="1">
    <source>
        <dbReference type="EMBL" id="TCV92125.1"/>
    </source>
</evidence>
<comment type="caution">
    <text evidence="1">The sequence shown here is derived from an EMBL/GenBank/DDBJ whole genome shotgun (WGS) entry which is preliminary data.</text>
</comment>
<accession>A0A4R3YHN6</accession>
<gene>
    <name evidence="1" type="ORF">EC912_108119</name>
</gene>
<sequence>MQERLTGCIICAAVELLNAILSEDRDEALLRTRLISGYALANDLLALAEAAASLKPYLGNECDAPLDGFDTVIADLFFAIDALDQWDSRPKWSPRNVNHTH</sequence>
<evidence type="ECO:0000313" key="2">
    <source>
        <dbReference type="Proteomes" id="UP000295645"/>
    </source>
</evidence>
<reference evidence="1 2" key="1">
    <citation type="submission" date="2019-03" db="EMBL/GenBank/DDBJ databases">
        <title>Above-ground endophytic microbial communities from plants in different locations in the United States.</title>
        <authorList>
            <person name="Frank C."/>
        </authorList>
    </citation>
    <scope>NUCLEOTIDE SEQUENCE [LARGE SCALE GENOMIC DNA]</scope>
    <source>
        <strain evidence="1 2">LP_13_YM</strain>
    </source>
</reference>
<dbReference type="EMBL" id="SMCS01000008">
    <property type="protein sequence ID" value="TCV92125.1"/>
    <property type="molecule type" value="Genomic_DNA"/>
</dbReference>
<keyword evidence="2" id="KW-1185">Reference proteome</keyword>
<proteinExistence type="predicted"/>
<dbReference type="AlphaFoldDB" id="A0A4R3YHN6"/>
<dbReference type="Proteomes" id="UP000295645">
    <property type="component" value="Unassembled WGS sequence"/>
</dbReference>
<name>A0A4R3YHN6_9GAMM</name>
<organism evidence="1 2">
    <name type="scientific">Luteibacter rhizovicinus</name>
    <dbReference type="NCBI Taxonomy" id="242606"/>
    <lineage>
        <taxon>Bacteria</taxon>
        <taxon>Pseudomonadati</taxon>
        <taxon>Pseudomonadota</taxon>
        <taxon>Gammaproteobacteria</taxon>
        <taxon>Lysobacterales</taxon>
        <taxon>Rhodanobacteraceae</taxon>
        <taxon>Luteibacter</taxon>
    </lineage>
</organism>
<protein>
    <submittedName>
        <fullName evidence="1">Uncharacterized protein</fullName>
    </submittedName>
</protein>